<gene>
    <name evidence="3" type="primary">LOC120271574</name>
</gene>
<protein>
    <submittedName>
        <fullName evidence="3">Uncharacterized protein LOC120271574</fullName>
    </submittedName>
</protein>
<name>A0AB40C5N9_DIOCR</name>
<dbReference type="PANTHER" id="PTHR47723:SF23">
    <property type="entry name" value="REVERSE TRANSCRIPTASE-LIKE PROTEIN"/>
    <property type="match status" value="1"/>
</dbReference>
<dbReference type="Gene3D" id="3.30.420.10">
    <property type="entry name" value="Ribonuclease H-like superfamily/Ribonuclease H"/>
    <property type="match status" value="1"/>
</dbReference>
<dbReference type="PANTHER" id="PTHR47723">
    <property type="entry name" value="OS05G0353850 PROTEIN"/>
    <property type="match status" value="1"/>
</dbReference>
<dbReference type="GeneID" id="120271574"/>
<feature type="domain" description="RNase H type-1" evidence="1">
    <location>
        <begin position="3"/>
        <end position="89"/>
    </location>
</feature>
<proteinExistence type="predicted"/>
<dbReference type="SUPFAM" id="SSF53098">
    <property type="entry name" value="Ribonuclease H-like"/>
    <property type="match status" value="1"/>
</dbReference>
<dbReference type="CDD" id="cd06222">
    <property type="entry name" value="RNase_H_like"/>
    <property type="match status" value="1"/>
</dbReference>
<dbReference type="GO" id="GO:0004523">
    <property type="term" value="F:RNA-DNA hybrid ribonuclease activity"/>
    <property type="evidence" value="ECO:0007669"/>
    <property type="project" value="InterPro"/>
</dbReference>
<evidence type="ECO:0000259" key="1">
    <source>
        <dbReference type="Pfam" id="PF13456"/>
    </source>
</evidence>
<dbReference type="InterPro" id="IPR012337">
    <property type="entry name" value="RNaseH-like_sf"/>
</dbReference>
<organism evidence="2 3">
    <name type="scientific">Dioscorea cayennensis subsp. rotundata</name>
    <name type="common">White Guinea yam</name>
    <name type="synonym">Dioscorea rotundata</name>
    <dbReference type="NCBI Taxonomy" id="55577"/>
    <lineage>
        <taxon>Eukaryota</taxon>
        <taxon>Viridiplantae</taxon>
        <taxon>Streptophyta</taxon>
        <taxon>Embryophyta</taxon>
        <taxon>Tracheophyta</taxon>
        <taxon>Spermatophyta</taxon>
        <taxon>Magnoliopsida</taxon>
        <taxon>Liliopsida</taxon>
        <taxon>Dioscoreales</taxon>
        <taxon>Dioscoreaceae</taxon>
        <taxon>Dioscorea</taxon>
    </lineage>
</organism>
<reference evidence="3" key="1">
    <citation type="submission" date="2025-08" db="UniProtKB">
        <authorList>
            <consortium name="RefSeq"/>
        </authorList>
    </citation>
    <scope>IDENTIFICATION</scope>
</reference>
<evidence type="ECO:0000313" key="2">
    <source>
        <dbReference type="Proteomes" id="UP001515500"/>
    </source>
</evidence>
<accession>A0AB40C5N9</accession>
<dbReference type="Pfam" id="PF13456">
    <property type="entry name" value="RVT_3"/>
    <property type="match status" value="1"/>
</dbReference>
<sequence length="118" mass="13573">MRNATSSVAEFVSAKEGLKIALNNNWVHLVIEGDAKNVIDHLKMKAVIKAKEDSKQAKEIDLIASKFTNLHKSHVFRRCNRVADKFAKLGYSLKDRKIWHYPPQEVRHLLEQDKKHAS</sequence>
<dbReference type="InterPro" id="IPR053151">
    <property type="entry name" value="RNase_H-like"/>
</dbReference>
<keyword evidence="2" id="KW-1185">Reference proteome</keyword>
<dbReference type="Proteomes" id="UP001515500">
    <property type="component" value="Chromosome 11"/>
</dbReference>
<dbReference type="RefSeq" id="XP_039134187.1">
    <property type="nucleotide sequence ID" value="XM_039278253.1"/>
</dbReference>
<dbReference type="AlphaFoldDB" id="A0AB40C5N9"/>
<evidence type="ECO:0000313" key="3">
    <source>
        <dbReference type="RefSeq" id="XP_039134187.1"/>
    </source>
</evidence>
<dbReference type="GO" id="GO:0003676">
    <property type="term" value="F:nucleic acid binding"/>
    <property type="evidence" value="ECO:0007669"/>
    <property type="project" value="InterPro"/>
</dbReference>
<dbReference type="InterPro" id="IPR002156">
    <property type="entry name" value="RNaseH_domain"/>
</dbReference>
<dbReference type="InterPro" id="IPR044730">
    <property type="entry name" value="RNase_H-like_dom_plant"/>
</dbReference>
<dbReference type="InterPro" id="IPR036397">
    <property type="entry name" value="RNaseH_sf"/>
</dbReference>